<evidence type="ECO:0000313" key="1">
    <source>
        <dbReference type="EMBL" id="CDI78746.1"/>
    </source>
</evidence>
<protein>
    <recommendedName>
        <fullName evidence="3">Phosphatidylethanolamine-binding protein</fullName>
    </recommendedName>
</protein>
<evidence type="ECO:0000313" key="2">
    <source>
        <dbReference type="Proteomes" id="UP000018050"/>
    </source>
</evidence>
<keyword evidence="2" id="KW-1185">Reference proteome</keyword>
<dbReference type="Proteomes" id="UP000018050">
    <property type="component" value="Unassembled WGS sequence"/>
</dbReference>
<sequence>MAILIFLRRPLKAACIAVSLAMAYAASVSAVTVLPRGIPSNHWGLLKEYPAFLDADFPREVAERTEAVTGEGEALDAEESVTDDAVYQQEDGDDAADFNLAFLEDQLRESSLLGNSAARSSFSCTVSFPGGYAASPVVEVLGEGAKQTTATAIFVDEDARYWTHGFVNGVTIPSSFRFGPVGAGGDYADIHPPKGSGRHTYTVVVYEGSLDFGPLLSSLQGSPWSNRSRAVGSVKAIVDDFRRQNPGKPVEELCRCSVRVSYEDIAQQE</sequence>
<dbReference type="SUPFAM" id="SSF49777">
    <property type="entry name" value="PEBP-like"/>
    <property type="match status" value="1"/>
</dbReference>
<evidence type="ECO:0008006" key="3">
    <source>
        <dbReference type="Google" id="ProtNLM"/>
    </source>
</evidence>
<name>U6GEQ5_EIMAC</name>
<dbReference type="AlphaFoldDB" id="U6GEQ5"/>
<dbReference type="InterPro" id="IPR036610">
    <property type="entry name" value="PEBP-like_sf"/>
</dbReference>
<dbReference type="OMA" id="DARYWTH"/>
<reference evidence="1" key="2">
    <citation type="submission" date="2013-10" db="EMBL/GenBank/DDBJ databases">
        <authorList>
            <person name="Aslett M."/>
        </authorList>
    </citation>
    <scope>NUCLEOTIDE SEQUENCE [LARGE SCALE GENOMIC DNA]</scope>
    <source>
        <strain evidence="1">Houghton</strain>
    </source>
</reference>
<dbReference type="GeneID" id="25268908"/>
<proteinExistence type="predicted"/>
<dbReference type="RefSeq" id="XP_013251049.1">
    <property type="nucleotide sequence ID" value="XM_013395595.1"/>
</dbReference>
<reference evidence="1" key="1">
    <citation type="submission" date="2013-10" db="EMBL/GenBank/DDBJ databases">
        <title>Genomic analysis of the causative agents of coccidiosis in chickens.</title>
        <authorList>
            <person name="Reid A.J."/>
            <person name="Blake D."/>
            <person name="Billington K."/>
            <person name="Browne H."/>
            <person name="Dunn M."/>
            <person name="Hung S."/>
            <person name="Kawahara F."/>
            <person name="Miranda-Saavedra D."/>
            <person name="Mourier T."/>
            <person name="Nagra H."/>
            <person name="Otto T.D."/>
            <person name="Rawlings N."/>
            <person name="Sanchez A."/>
            <person name="Sanders M."/>
            <person name="Subramaniam C."/>
            <person name="Tay Y."/>
            <person name="Dear P."/>
            <person name="Doerig C."/>
            <person name="Gruber A."/>
            <person name="Parkinson J."/>
            <person name="Shirley M."/>
            <person name="Wan K.L."/>
            <person name="Berriman M."/>
            <person name="Tomley F."/>
            <person name="Pain A."/>
        </authorList>
    </citation>
    <scope>NUCLEOTIDE SEQUENCE [LARGE SCALE GENOMIC DNA]</scope>
    <source>
        <strain evidence="1">Houghton</strain>
    </source>
</reference>
<organism evidence="1 2">
    <name type="scientific">Eimeria acervulina</name>
    <name type="common">Coccidian parasite</name>
    <dbReference type="NCBI Taxonomy" id="5801"/>
    <lineage>
        <taxon>Eukaryota</taxon>
        <taxon>Sar</taxon>
        <taxon>Alveolata</taxon>
        <taxon>Apicomplexa</taxon>
        <taxon>Conoidasida</taxon>
        <taxon>Coccidia</taxon>
        <taxon>Eucoccidiorida</taxon>
        <taxon>Eimeriorina</taxon>
        <taxon>Eimeriidae</taxon>
        <taxon>Eimeria</taxon>
    </lineage>
</organism>
<dbReference type="OrthoDB" id="347139at2759"/>
<accession>U6GEQ5</accession>
<gene>
    <name evidence="1" type="ORF">EAH_00008380</name>
</gene>
<dbReference type="VEuPathDB" id="ToxoDB:EAH_00008380"/>
<dbReference type="EMBL" id="HG670909">
    <property type="protein sequence ID" value="CDI78746.1"/>
    <property type="molecule type" value="Genomic_DNA"/>
</dbReference>
<dbReference type="Gene3D" id="3.90.280.10">
    <property type="entry name" value="PEBP-like"/>
    <property type="match status" value="1"/>
</dbReference>